<dbReference type="SUPFAM" id="SSF110857">
    <property type="entry name" value="Gamma-glutamyl cyclotransferase-like"/>
    <property type="match status" value="1"/>
</dbReference>
<feature type="domain" description="Gamma-glutamylcyclotransferase AIG2-like" evidence="1">
    <location>
        <begin position="5"/>
        <end position="109"/>
    </location>
</feature>
<dbReference type="EMBL" id="AP027041">
    <property type="protein sequence ID" value="BDU15198.1"/>
    <property type="molecule type" value="Genomic_DNA"/>
</dbReference>
<evidence type="ECO:0000313" key="3">
    <source>
        <dbReference type="Proteomes" id="UP001317822"/>
    </source>
</evidence>
<reference evidence="2 3" key="1">
    <citation type="journal article" date="2023" name="Int. J. Syst. Evol. Microbiol.">
        <title>Physiological and genomic analyses of cobalamin (vitamin B12)-auxotrophy of Lysobacter auxotrophicus sp. nov., a methionine-auxotrophic chitinolytic bacterium isolated from chitin-treated soil.</title>
        <authorList>
            <person name="Saito A."/>
            <person name="Dohra H."/>
            <person name="Hamada M."/>
            <person name="Moriuchi R."/>
            <person name="Kotsuchibashi Y."/>
            <person name="Mori K."/>
        </authorList>
    </citation>
    <scope>NUCLEOTIDE SEQUENCE [LARGE SCALE GENOMIC DNA]</scope>
    <source>
        <strain evidence="2 3">5-21a</strain>
    </source>
</reference>
<dbReference type="InterPro" id="IPR036568">
    <property type="entry name" value="GGCT-like_sf"/>
</dbReference>
<organism evidence="2 3">
    <name type="scientific">Lysobacter auxotrophicus</name>
    <dbReference type="NCBI Taxonomy" id="2992573"/>
    <lineage>
        <taxon>Bacteria</taxon>
        <taxon>Pseudomonadati</taxon>
        <taxon>Pseudomonadota</taxon>
        <taxon>Gammaproteobacteria</taxon>
        <taxon>Lysobacterales</taxon>
        <taxon>Lysobacteraceae</taxon>
        <taxon>Lysobacter</taxon>
    </lineage>
</organism>
<keyword evidence="3" id="KW-1185">Reference proteome</keyword>
<dbReference type="RefSeq" id="WP_281780720.1">
    <property type="nucleotide sequence ID" value="NZ_AP027041.1"/>
</dbReference>
<dbReference type="InterPro" id="IPR009288">
    <property type="entry name" value="AIG2-like_dom"/>
</dbReference>
<dbReference type="Proteomes" id="UP001317822">
    <property type="component" value="Chromosome"/>
</dbReference>
<dbReference type="CDD" id="cd06661">
    <property type="entry name" value="GGCT_like"/>
    <property type="match status" value="1"/>
</dbReference>
<accession>A0ABN6UFZ2</accession>
<evidence type="ECO:0000259" key="1">
    <source>
        <dbReference type="Pfam" id="PF06094"/>
    </source>
</evidence>
<dbReference type="Pfam" id="PF06094">
    <property type="entry name" value="GGACT"/>
    <property type="match status" value="1"/>
</dbReference>
<sequence length="114" mass="12276">MTTHLFVYGSLAPGRDNAHVLADVPGQWRPATVAGTLHAQGWGAALGFPGLVLDPHGDDVRGLVFTSDELPAHWPRLDEFEGEGYLRVMTTARLDDGSRVQAHVYCLAPDSDAP</sequence>
<protein>
    <submittedName>
        <fullName evidence="2">Gamma-glutamylcyclotransferase</fullName>
    </submittedName>
</protein>
<dbReference type="InterPro" id="IPR013024">
    <property type="entry name" value="GGCT-like"/>
</dbReference>
<proteinExistence type="predicted"/>
<name>A0ABN6UFZ2_9GAMM</name>
<gene>
    <name evidence="2" type="ORF">LA521A_03990</name>
</gene>
<evidence type="ECO:0000313" key="2">
    <source>
        <dbReference type="EMBL" id="BDU15198.1"/>
    </source>
</evidence>
<dbReference type="Gene3D" id="3.10.490.10">
    <property type="entry name" value="Gamma-glutamyl cyclotransferase-like"/>
    <property type="match status" value="1"/>
</dbReference>